<comment type="caution">
    <text evidence="1">The sequence shown here is derived from an EMBL/GenBank/DDBJ whole genome shotgun (WGS) entry which is preliminary data.</text>
</comment>
<protein>
    <submittedName>
        <fullName evidence="1">Uncharacterized protein</fullName>
    </submittedName>
</protein>
<evidence type="ECO:0000313" key="2">
    <source>
        <dbReference type="Proteomes" id="UP000253472"/>
    </source>
</evidence>
<dbReference type="InterPro" id="IPR032675">
    <property type="entry name" value="LRR_dom_sf"/>
</dbReference>
<dbReference type="AlphaFoldDB" id="A0A367YH78"/>
<gene>
    <name evidence="1" type="ORF">Cantr_00906</name>
</gene>
<accession>A0A367YH78</accession>
<dbReference type="Proteomes" id="UP000253472">
    <property type="component" value="Unassembled WGS sequence"/>
</dbReference>
<evidence type="ECO:0000313" key="1">
    <source>
        <dbReference type="EMBL" id="RCK65233.1"/>
    </source>
</evidence>
<reference evidence="1 2" key="1">
    <citation type="submission" date="2018-06" db="EMBL/GenBank/DDBJ databases">
        <title>Whole genome sequencing of Candida tropicalis (genome annotated by CSBL at Korea University).</title>
        <authorList>
            <person name="Ahn J."/>
        </authorList>
    </citation>
    <scope>NUCLEOTIDE SEQUENCE [LARGE SCALE GENOMIC DNA]</scope>
    <source>
        <strain evidence="1 2">ATCC 20962</strain>
    </source>
</reference>
<dbReference type="Gene3D" id="3.80.10.10">
    <property type="entry name" value="Ribonuclease Inhibitor"/>
    <property type="match status" value="1"/>
</dbReference>
<dbReference type="SUPFAM" id="SSF52047">
    <property type="entry name" value="RNI-like"/>
    <property type="match status" value="1"/>
</dbReference>
<proteinExistence type="predicted"/>
<dbReference type="EMBL" id="QLNQ01000021">
    <property type="protein sequence ID" value="RCK65233.1"/>
    <property type="molecule type" value="Genomic_DNA"/>
</dbReference>
<sequence>MEEALKIAHACPAHLENINIEVFSQIHIWDSLTNIADEHQQNPFIINSLTTAMGPRIGEAIPFAVFRNLQTLDLGPHPLDELAIMNSANFPRLLSLRLFDTLEMHNIQALPRTLVSLCCRVESQSAEQDFLGLPVNLKKSKLWISESGERSRWPCDVSYLAGLKSLEFSSYLSHIKVPVPPSLRSLGAILHETIIGELPELVELNVNSSELHASQYLGALRELSLPASSLHCEAELLLELPVEARSRFQLPKGLRNLAIREGKKSGKETVLDFENNKCGNLQELHLKNVECSKVFGRFPRTLAKRSLVETPTFDFQVLTYLVNLSELDV</sequence>
<name>A0A367YH78_9ASCO</name>
<organism evidence="1 2">
    <name type="scientific">Candida viswanathii</name>
    <dbReference type="NCBI Taxonomy" id="5486"/>
    <lineage>
        <taxon>Eukaryota</taxon>
        <taxon>Fungi</taxon>
        <taxon>Dikarya</taxon>
        <taxon>Ascomycota</taxon>
        <taxon>Saccharomycotina</taxon>
        <taxon>Pichiomycetes</taxon>
        <taxon>Debaryomycetaceae</taxon>
        <taxon>Candida/Lodderomyces clade</taxon>
        <taxon>Candida</taxon>
    </lineage>
</organism>
<keyword evidence="2" id="KW-1185">Reference proteome</keyword>